<evidence type="ECO:0000313" key="3">
    <source>
        <dbReference type="EMBL" id="MCV6825402.1"/>
    </source>
</evidence>
<evidence type="ECO:0000313" key="4">
    <source>
        <dbReference type="Proteomes" id="UP001208041"/>
    </source>
</evidence>
<dbReference type="InterPro" id="IPR037219">
    <property type="entry name" value="Peptidase_M41-like"/>
</dbReference>
<dbReference type="PANTHER" id="PTHR23076">
    <property type="entry name" value="METALLOPROTEASE M41 FTSH"/>
    <property type="match status" value="1"/>
</dbReference>
<dbReference type="GO" id="GO:0004176">
    <property type="term" value="F:ATP-dependent peptidase activity"/>
    <property type="evidence" value="ECO:0007669"/>
    <property type="project" value="InterPro"/>
</dbReference>
<name>A0AAE3LRB6_9RHOB</name>
<dbReference type="GO" id="GO:0030163">
    <property type="term" value="P:protein catabolic process"/>
    <property type="evidence" value="ECO:0007669"/>
    <property type="project" value="TreeGrafter"/>
</dbReference>
<dbReference type="GO" id="GO:0006508">
    <property type="term" value="P:proteolysis"/>
    <property type="evidence" value="ECO:0007669"/>
    <property type="project" value="InterPro"/>
</dbReference>
<dbReference type="EMBL" id="JAOYFC010000002">
    <property type="protein sequence ID" value="MCV6825402.1"/>
    <property type="molecule type" value="Genomic_DNA"/>
</dbReference>
<evidence type="ECO:0000256" key="1">
    <source>
        <dbReference type="SAM" id="MobiDB-lite"/>
    </source>
</evidence>
<feature type="domain" description="AAA+ ATPase" evidence="2">
    <location>
        <begin position="394"/>
        <end position="533"/>
    </location>
</feature>
<dbReference type="Gene3D" id="1.20.58.760">
    <property type="entry name" value="Peptidase M41"/>
    <property type="match status" value="1"/>
</dbReference>
<dbReference type="InterPro" id="IPR000642">
    <property type="entry name" value="Peptidase_M41"/>
</dbReference>
<accession>A0AAE3LRB6</accession>
<feature type="compositionally biased region" description="Low complexity" evidence="1">
    <location>
        <begin position="1"/>
        <end position="44"/>
    </location>
</feature>
<keyword evidence="4" id="KW-1185">Reference proteome</keyword>
<dbReference type="SUPFAM" id="SSF140990">
    <property type="entry name" value="FtsH protease domain-like"/>
    <property type="match status" value="1"/>
</dbReference>
<evidence type="ECO:0000259" key="2">
    <source>
        <dbReference type="SMART" id="SM00382"/>
    </source>
</evidence>
<dbReference type="GO" id="GO:0004222">
    <property type="term" value="F:metalloendopeptidase activity"/>
    <property type="evidence" value="ECO:0007669"/>
    <property type="project" value="InterPro"/>
</dbReference>
<dbReference type="InterPro" id="IPR027417">
    <property type="entry name" value="P-loop_NTPase"/>
</dbReference>
<dbReference type="SUPFAM" id="SSF52540">
    <property type="entry name" value="P-loop containing nucleoside triphosphate hydrolases"/>
    <property type="match status" value="1"/>
</dbReference>
<dbReference type="InterPro" id="IPR003959">
    <property type="entry name" value="ATPase_AAA_core"/>
</dbReference>
<dbReference type="GO" id="GO:0016887">
    <property type="term" value="F:ATP hydrolysis activity"/>
    <property type="evidence" value="ECO:0007669"/>
    <property type="project" value="InterPro"/>
</dbReference>
<dbReference type="GO" id="GO:0005524">
    <property type="term" value="F:ATP binding"/>
    <property type="evidence" value="ECO:0007669"/>
    <property type="project" value="InterPro"/>
</dbReference>
<dbReference type="PANTHER" id="PTHR23076:SF97">
    <property type="entry name" value="ATP-DEPENDENT ZINC METALLOPROTEASE YME1L1"/>
    <property type="match status" value="1"/>
</dbReference>
<dbReference type="GO" id="GO:0005886">
    <property type="term" value="C:plasma membrane"/>
    <property type="evidence" value="ECO:0007669"/>
    <property type="project" value="TreeGrafter"/>
</dbReference>
<feature type="region of interest" description="Disordered" evidence="1">
    <location>
        <begin position="1"/>
        <end position="45"/>
    </location>
</feature>
<dbReference type="Pfam" id="PF00004">
    <property type="entry name" value="AAA"/>
    <property type="match status" value="1"/>
</dbReference>
<dbReference type="Proteomes" id="UP001208041">
    <property type="component" value="Unassembled WGS sequence"/>
</dbReference>
<dbReference type="AlphaFoldDB" id="A0AAE3LRB6"/>
<reference evidence="3" key="1">
    <citation type="submission" date="2022-10" db="EMBL/GenBank/DDBJ databases">
        <authorList>
            <person name="Yue Y."/>
        </authorList>
    </citation>
    <scope>NUCLEOTIDE SEQUENCE</scope>
    <source>
        <strain evidence="3">Z654</strain>
    </source>
</reference>
<protein>
    <submittedName>
        <fullName evidence="3">AAA family ATPase</fullName>
    </submittedName>
</protein>
<comment type="caution">
    <text evidence="3">The sequence shown here is derived from an EMBL/GenBank/DDBJ whole genome shotgun (WGS) entry which is preliminary data.</text>
</comment>
<dbReference type="RefSeq" id="WP_263954278.1">
    <property type="nucleotide sequence ID" value="NZ_JAOYFC010000002.1"/>
</dbReference>
<dbReference type="Gene3D" id="3.40.50.300">
    <property type="entry name" value="P-loop containing nucleotide triphosphate hydrolases"/>
    <property type="match status" value="1"/>
</dbReference>
<dbReference type="Pfam" id="PF01434">
    <property type="entry name" value="Peptidase_M41"/>
    <property type="match status" value="1"/>
</dbReference>
<dbReference type="CDD" id="cd19481">
    <property type="entry name" value="RecA-like_protease"/>
    <property type="match status" value="1"/>
</dbReference>
<dbReference type="InterPro" id="IPR003593">
    <property type="entry name" value="AAA+_ATPase"/>
</dbReference>
<organism evidence="3 4">
    <name type="scientific">Halocynthiibacter halioticoli</name>
    <dbReference type="NCBI Taxonomy" id="2986804"/>
    <lineage>
        <taxon>Bacteria</taxon>
        <taxon>Pseudomonadati</taxon>
        <taxon>Pseudomonadota</taxon>
        <taxon>Alphaproteobacteria</taxon>
        <taxon>Rhodobacterales</taxon>
        <taxon>Paracoccaceae</taxon>
        <taxon>Halocynthiibacter</taxon>
    </lineage>
</organism>
<gene>
    <name evidence="3" type="ORF">OH136_12630</name>
</gene>
<proteinExistence type="predicted"/>
<feature type="region of interest" description="Disordered" evidence="1">
    <location>
        <begin position="84"/>
        <end position="108"/>
    </location>
</feature>
<sequence length="781" mass="83929">MTVLSSPSAASATAASKSTQASPARASAAAVSPSHATTTSSASPNALMRRRPEWWSFAQEVITRLRKAQMEKLKLQAAERAEAQAALQAHAQRKPSTPRPSFGATYQPPLHQSPFLQALLEHAGPTQNLPEVTEAIRAEGGDPYATDTEGRAMPAPALPHRELLMALRLAVSFGSSACITRALAPGSLTLILGHEGGRLVEKLMSNILLPDGWDSCGPIPTAFEPRRLYIPDTMSPKDLKHILATRTPILCFAETEEELPPLLQDTAPQQARLSLAPVTQDLLLAVLRASHSATGRVDEAAVCKALPDEVVLAEMNEVELLFALRAPTALEAAESLAMLAERKRATPGPTPDPTALMGTTTAHQAARRIMSDLKLWTARQQESSKQAPIPWGELTRSLLIHGAPGTGKSYMARQMARYAGATLVEASFATWQSAGHLGQMLNAMRASFDEALKASPAVLFIDEIDAVGSRFGSDHNGKSYRVQVINGFLEQVDRLARHEGVILVGACNRVESLDPAIQRPGRFDEIIEMPLPDLHDITAMLRGALGQSCDKATVTSPAITSLAHSCVGRTPAVIDAALRAAKSEARLNSCALDLPTLEKHLGATQEDPARLRRIALHEAGHALVSALLTGQLPQRIVIAADSGFVEEARATPPSTRQEFEDRVAILLAGRAAEHLMLGEVSSGSGGGTKSDLARATLLLTQMSRELGLGLHGPLWLGPIVPQSLSDKEHNDITAKLTRQQDRARDLLAPRKGQIERLADVLVAEREVKRERLVGLFKDMEV</sequence>
<dbReference type="SMART" id="SM00382">
    <property type="entry name" value="AAA"/>
    <property type="match status" value="1"/>
</dbReference>